<proteinExistence type="inferred from homology"/>
<comment type="subcellular location">
    <subcellularLocation>
        <location evidence="12">Cytoplasm</location>
    </subcellularLocation>
</comment>
<dbReference type="InterPro" id="IPR037056">
    <property type="entry name" value="RNase_H1_N_sf"/>
</dbReference>
<dbReference type="Pfam" id="PF01693">
    <property type="entry name" value="Cauli_VI"/>
    <property type="match status" value="1"/>
</dbReference>
<keyword evidence="9 12" id="KW-0255">Endonuclease</keyword>
<dbReference type="InterPro" id="IPR002156">
    <property type="entry name" value="RNaseH_domain"/>
</dbReference>
<comment type="function">
    <text evidence="3 12">Endonuclease that specifically degrades the RNA of RNA-DNA hybrids.</text>
</comment>
<dbReference type="PANTHER" id="PTHR10642:SF26">
    <property type="entry name" value="RIBONUCLEASE H1"/>
    <property type="match status" value="1"/>
</dbReference>
<keyword evidence="8 12" id="KW-0479">Metal-binding</keyword>
<dbReference type="GO" id="GO:0043137">
    <property type="term" value="P:DNA replication, removal of RNA primer"/>
    <property type="evidence" value="ECO:0007669"/>
    <property type="project" value="TreeGrafter"/>
</dbReference>
<dbReference type="Gene3D" id="3.30.420.10">
    <property type="entry name" value="Ribonuclease H-like superfamily/Ribonuclease H"/>
    <property type="match status" value="1"/>
</dbReference>
<comment type="cofactor">
    <cofactor evidence="13">
        <name>Mn(2+)</name>
        <dbReference type="ChEBI" id="CHEBI:29035"/>
    </cofactor>
    <cofactor evidence="13">
        <name>Mg(2+)</name>
        <dbReference type="ChEBI" id="CHEBI:18420"/>
    </cofactor>
    <text evidence="13">Binds 2 metal ions per subunit. Manganese or magnesium.</text>
</comment>
<keyword evidence="12" id="KW-0963">Cytoplasm</keyword>
<evidence type="ECO:0000256" key="3">
    <source>
        <dbReference type="ARBA" id="ARBA00004065"/>
    </source>
</evidence>
<dbReference type="InterPro" id="IPR011320">
    <property type="entry name" value="RNase_H1_N"/>
</dbReference>
<feature type="binding site" evidence="13">
    <location>
        <position position="130"/>
    </location>
    <ligand>
        <name>Mg(2+)</name>
        <dbReference type="ChEBI" id="CHEBI:18420"/>
        <label>2</label>
    </ligand>
</feature>
<evidence type="ECO:0000256" key="4">
    <source>
        <dbReference type="ARBA" id="ARBA00005300"/>
    </source>
</evidence>
<evidence type="ECO:0000256" key="6">
    <source>
        <dbReference type="ARBA" id="ARBA00017721"/>
    </source>
</evidence>
<dbReference type="InterPro" id="IPR050092">
    <property type="entry name" value="RNase_H"/>
</dbReference>
<evidence type="ECO:0000256" key="12">
    <source>
        <dbReference type="PIRNR" id="PIRNR037839"/>
    </source>
</evidence>
<dbReference type="PIRSF" id="PIRSF037839">
    <property type="entry name" value="Ribonuclease_H"/>
    <property type="match status" value="1"/>
</dbReference>
<dbReference type="GO" id="GO:0004523">
    <property type="term" value="F:RNA-DNA hybrid ribonuclease activity"/>
    <property type="evidence" value="ECO:0007669"/>
    <property type="project" value="UniProtKB-UniRule"/>
</dbReference>
<evidence type="ECO:0000256" key="13">
    <source>
        <dbReference type="PIRSR" id="PIRSR037839-1"/>
    </source>
</evidence>
<evidence type="ECO:0000256" key="11">
    <source>
        <dbReference type="ARBA" id="ARBA00022842"/>
    </source>
</evidence>
<keyword evidence="11 12" id="KW-0460">Magnesium</keyword>
<keyword evidence="10 12" id="KW-0378">Hydrolase</keyword>
<comment type="cofactor">
    <cofactor evidence="2">
        <name>Mg(2+)</name>
        <dbReference type="ChEBI" id="CHEBI:18420"/>
    </cofactor>
</comment>
<reference evidence="16" key="1">
    <citation type="submission" date="2016-10" db="EMBL/GenBank/DDBJ databases">
        <authorList>
            <person name="Varghese N."/>
            <person name="Submissions S."/>
        </authorList>
    </citation>
    <scope>NUCLEOTIDE SEQUENCE [LARGE SCALE GENOMIC DNA]</scope>
    <source>
        <strain evidence="16">DSM 24740</strain>
    </source>
</reference>
<feature type="binding site" evidence="13">
    <location>
        <position position="154"/>
    </location>
    <ligand>
        <name>Mg(2+)</name>
        <dbReference type="ChEBI" id="CHEBI:18420"/>
        <label>2</label>
    </ligand>
</feature>
<evidence type="ECO:0000256" key="8">
    <source>
        <dbReference type="ARBA" id="ARBA00022723"/>
    </source>
</evidence>
<dbReference type="EMBL" id="FOFB01000015">
    <property type="protein sequence ID" value="SEQ76869.1"/>
    <property type="molecule type" value="Genomic_DNA"/>
</dbReference>
<dbReference type="AlphaFoldDB" id="A0A1H9IQT4"/>
<comment type="catalytic activity">
    <reaction evidence="1 12">
        <text>Endonucleolytic cleavage to 5'-phosphomonoester.</text>
        <dbReference type="EC" id="3.1.26.4"/>
    </reaction>
</comment>
<organism evidence="15 16">
    <name type="scientific">Neolewinella agarilytica</name>
    <dbReference type="NCBI Taxonomy" id="478744"/>
    <lineage>
        <taxon>Bacteria</taxon>
        <taxon>Pseudomonadati</taxon>
        <taxon>Bacteroidota</taxon>
        <taxon>Saprospiria</taxon>
        <taxon>Saprospirales</taxon>
        <taxon>Lewinellaceae</taxon>
        <taxon>Neolewinella</taxon>
    </lineage>
</organism>
<evidence type="ECO:0000259" key="14">
    <source>
        <dbReference type="PROSITE" id="PS50879"/>
    </source>
</evidence>
<evidence type="ECO:0000256" key="5">
    <source>
        <dbReference type="ARBA" id="ARBA00012180"/>
    </source>
</evidence>
<dbReference type="PANTHER" id="PTHR10642">
    <property type="entry name" value="RIBONUCLEASE H1"/>
    <property type="match status" value="1"/>
</dbReference>
<sequence>MAKKTKFYVVWLGHRPGVYTDWPTAKQQIDGYKGAKYKSFPDRRQAEAAFANGFQSYIKAATSPAARKTSNLRKRRQNAPHTDKIITRSISVDAACSGNPGKMEYQGVTTSGKKQLFHRAFPLGTNNIGEFLALVHALAFLKGQDMGDLPIYSDSQIAIGWVQKKKCKTTLAKTPRTEELYTYIERAEAWLKANPVTNPIYKWNTKAWGEIPADFGRK</sequence>
<gene>
    <name evidence="15" type="ORF">SAMN05444359_115100</name>
</gene>
<evidence type="ECO:0000256" key="10">
    <source>
        <dbReference type="ARBA" id="ARBA00022801"/>
    </source>
</evidence>
<name>A0A1H9IQT4_9BACT</name>
<evidence type="ECO:0000313" key="15">
    <source>
        <dbReference type="EMBL" id="SEQ76869.1"/>
    </source>
</evidence>
<feature type="binding site" evidence="13">
    <location>
        <position position="93"/>
    </location>
    <ligand>
        <name>Mg(2+)</name>
        <dbReference type="ChEBI" id="CHEBI:18420"/>
        <label>1</label>
    </ligand>
</feature>
<evidence type="ECO:0000256" key="1">
    <source>
        <dbReference type="ARBA" id="ARBA00000077"/>
    </source>
</evidence>
<dbReference type="InterPro" id="IPR036397">
    <property type="entry name" value="RNaseH_sf"/>
</dbReference>
<dbReference type="FunFam" id="3.40.970.10:FF:000002">
    <property type="entry name" value="Ribonuclease H"/>
    <property type="match status" value="1"/>
</dbReference>
<dbReference type="RefSeq" id="WP_090169757.1">
    <property type="nucleotide sequence ID" value="NZ_FOFB01000015.1"/>
</dbReference>
<keyword evidence="13" id="KW-0464">Manganese</keyword>
<dbReference type="EC" id="3.1.26.4" evidence="5 12"/>
<keyword evidence="7 12" id="KW-0540">Nuclease</keyword>
<dbReference type="PROSITE" id="PS50879">
    <property type="entry name" value="RNASE_H_1"/>
    <property type="match status" value="1"/>
</dbReference>
<feature type="binding site" evidence="13">
    <location>
        <position position="214"/>
    </location>
    <ligand>
        <name>Mg(2+)</name>
        <dbReference type="ChEBI" id="CHEBI:18420"/>
        <label>1</label>
    </ligand>
</feature>
<dbReference type="Proteomes" id="UP000199021">
    <property type="component" value="Unassembled WGS sequence"/>
</dbReference>
<protein>
    <recommendedName>
        <fullName evidence="6 12">Ribonuclease H</fullName>
        <ecNumber evidence="5 12">3.1.26.4</ecNumber>
    </recommendedName>
</protein>
<dbReference type="InterPro" id="IPR009027">
    <property type="entry name" value="Ribosomal_bL9/RNase_H1_N"/>
</dbReference>
<dbReference type="OrthoDB" id="9811552at2"/>
<evidence type="ECO:0000256" key="9">
    <source>
        <dbReference type="ARBA" id="ARBA00022759"/>
    </source>
</evidence>
<dbReference type="GO" id="GO:0046872">
    <property type="term" value="F:metal ion binding"/>
    <property type="evidence" value="ECO:0007669"/>
    <property type="project" value="UniProtKB-KW"/>
</dbReference>
<dbReference type="STRING" id="478744.SAMN05444359_115100"/>
<feature type="domain" description="RNase H type-1" evidence="14">
    <location>
        <begin position="84"/>
        <end position="218"/>
    </location>
</feature>
<dbReference type="GO" id="GO:0003676">
    <property type="term" value="F:nucleic acid binding"/>
    <property type="evidence" value="ECO:0007669"/>
    <property type="project" value="UniProtKB-UniRule"/>
</dbReference>
<dbReference type="Pfam" id="PF00075">
    <property type="entry name" value="RNase_H"/>
    <property type="match status" value="1"/>
</dbReference>
<keyword evidence="16" id="KW-1185">Reference proteome</keyword>
<dbReference type="Gene3D" id="3.40.970.10">
    <property type="entry name" value="Ribonuclease H1, N-terminal domain"/>
    <property type="match status" value="1"/>
</dbReference>
<dbReference type="GO" id="GO:0005737">
    <property type="term" value="C:cytoplasm"/>
    <property type="evidence" value="ECO:0007669"/>
    <property type="project" value="UniProtKB-SubCell"/>
</dbReference>
<evidence type="ECO:0000256" key="7">
    <source>
        <dbReference type="ARBA" id="ARBA00022722"/>
    </source>
</evidence>
<accession>A0A1H9IQT4</accession>
<dbReference type="SUPFAM" id="SSF53098">
    <property type="entry name" value="Ribonuclease H-like"/>
    <property type="match status" value="1"/>
</dbReference>
<comment type="similarity">
    <text evidence="4 12">Belongs to the RNase H family.</text>
</comment>
<dbReference type="InParanoid" id="A0A1H9IQT4"/>
<evidence type="ECO:0000313" key="16">
    <source>
        <dbReference type="Proteomes" id="UP000199021"/>
    </source>
</evidence>
<dbReference type="SUPFAM" id="SSF55658">
    <property type="entry name" value="L9 N-domain-like"/>
    <property type="match status" value="1"/>
</dbReference>
<dbReference type="InterPro" id="IPR017290">
    <property type="entry name" value="RNase_H_bac"/>
</dbReference>
<dbReference type="InterPro" id="IPR012337">
    <property type="entry name" value="RNaseH-like_sf"/>
</dbReference>
<evidence type="ECO:0000256" key="2">
    <source>
        <dbReference type="ARBA" id="ARBA00001946"/>
    </source>
</evidence>